<gene>
    <name evidence="2" type="ORF">CEXT_592941</name>
</gene>
<protein>
    <recommendedName>
        <fullName evidence="4">50S ribosomal protein L35</fullName>
    </recommendedName>
</protein>
<dbReference type="Proteomes" id="UP001054945">
    <property type="component" value="Unassembled WGS sequence"/>
</dbReference>
<evidence type="ECO:0008006" key="4">
    <source>
        <dbReference type="Google" id="ProtNLM"/>
    </source>
</evidence>
<feature type="region of interest" description="Disordered" evidence="1">
    <location>
        <begin position="28"/>
        <end position="48"/>
    </location>
</feature>
<reference evidence="2 3" key="1">
    <citation type="submission" date="2021-06" db="EMBL/GenBank/DDBJ databases">
        <title>Caerostris extrusa draft genome.</title>
        <authorList>
            <person name="Kono N."/>
            <person name="Arakawa K."/>
        </authorList>
    </citation>
    <scope>NUCLEOTIDE SEQUENCE [LARGE SCALE GENOMIC DNA]</scope>
</reference>
<accession>A0AAV4RFQ8</accession>
<dbReference type="EMBL" id="BPLR01007696">
    <property type="protein sequence ID" value="GIY18942.1"/>
    <property type="molecule type" value="Genomic_DNA"/>
</dbReference>
<evidence type="ECO:0000313" key="3">
    <source>
        <dbReference type="Proteomes" id="UP001054945"/>
    </source>
</evidence>
<comment type="caution">
    <text evidence="2">The sequence shown here is derived from an EMBL/GenBank/DDBJ whole genome shotgun (WGS) entry which is preliminary data.</text>
</comment>
<organism evidence="2 3">
    <name type="scientific">Caerostris extrusa</name>
    <name type="common">Bark spider</name>
    <name type="synonym">Caerostris bankana</name>
    <dbReference type="NCBI Taxonomy" id="172846"/>
    <lineage>
        <taxon>Eukaryota</taxon>
        <taxon>Metazoa</taxon>
        <taxon>Ecdysozoa</taxon>
        <taxon>Arthropoda</taxon>
        <taxon>Chelicerata</taxon>
        <taxon>Arachnida</taxon>
        <taxon>Araneae</taxon>
        <taxon>Araneomorphae</taxon>
        <taxon>Entelegynae</taxon>
        <taxon>Araneoidea</taxon>
        <taxon>Araneidae</taxon>
        <taxon>Caerostris</taxon>
    </lineage>
</organism>
<evidence type="ECO:0000256" key="1">
    <source>
        <dbReference type="SAM" id="MobiDB-lite"/>
    </source>
</evidence>
<proteinExistence type="predicted"/>
<dbReference type="AlphaFoldDB" id="A0AAV4RFQ8"/>
<name>A0AAV4RFQ8_CAEEX</name>
<evidence type="ECO:0000313" key="2">
    <source>
        <dbReference type="EMBL" id="GIY18942.1"/>
    </source>
</evidence>
<keyword evidence="3" id="KW-1185">Reference proteome</keyword>
<sequence length="110" mass="12821">MPNLKLRHRLIVQNSRGKNKKRIIRLGHKKTTNKQGPRRHSTSVRRNGKKIMHRLWNPFKLASPAMVRIMKSFRVAYESSYPGTTLCPLCLRLSRDVPTRPHSVGPMKNR</sequence>